<reference evidence="3" key="5">
    <citation type="submission" date="2021-06" db="EMBL/GenBank/DDBJ databases">
        <authorList>
            <person name="Xiao Q."/>
            <person name="Zhang X.X."/>
            <person name="Tang M.J."/>
        </authorList>
    </citation>
    <scope>NUCLEOTIDE SEQUENCE</scope>
    <source>
        <strain evidence="3">QF4</strain>
    </source>
</reference>
<dbReference type="RefSeq" id="YP_874249.1">
    <property type="nucleotide sequence ID" value="NC_008586.1"/>
</dbReference>
<gene>
    <name evidence="3" type="ORF">QF4000089</name>
    <name evidence="2" type="ORF">wdlz-06GM67</name>
</gene>
<reference evidence="1 4" key="3">
    <citation type="journal article" date="2007" name="Virology">
        <title>Genome sequence and organization of a nucleopolyhedrovirus that infects the tea looper caterpillar, Ectropis obliqua.</title>
        <authorList>
            <person name="Ma X.C."/>
            <person name="Shang J.Y."/>
            <person name="Yang Z.N."/>
            <person name="Bao Y.Y."/>
            <person name="Xiao Q."/>
            <person name="Zhang C.X."/>
        </authorList>
    </citation>
    <scope>NUCLEOTIDE SEQUENCE [LARGE SCALE GENOMIC DNA]</scope>
    <source>
        <strain evidence="1 4">A1</strain>
    </source>
</reference>
<dbReference type="EMBL" id="DQ837165">
    <property type="protein sequence ID" value="ABI35739.1"/>
    <property type="molecule type" value="Genomic_DNA"/>
</dbReference>
<organism evidence="1 4">
    <name type="scientific">Ectropis obliqua nucleopolyhedrovirus</name>
    <dbReference type="NCBI Taxonomy" id="59376"/>
    <lineage>
        <taxon>Viruses</taxon>
        <taxon>Viruses incertae sedis</taxon>
        <taxon>Naldaviricetes</taxon>
        <taxon>Lefavirales</taxon>
        <taxon>Baculoviridae</taxon>
        <taxon>Alphabaculovirus</taxon>
        <taxon>Alphabaculovirus ecobliquae</taxon>
    </lineage>
</organism>
<evidence type="ECO:0000313" key="2">
    <source>
        <dbReference type="EMBL" id="AGS47911.1"/>
    </source>
</evidence>
<evidence type="ECO:0000313" key="4">
    <source>
        <dbReference type="Proteomes" id="UP000214344"/>
    </source>
</evidence>
<reference evidence="1 4" key="1">
    <citation type="journal article" date="2006" name="J. Microbiol.">
        <title>Morphological, phylogenetic and biological characteristics of Ectropis obliqua single-nucleocapsid nucleopolyhedrovirus.</title>
        <authorList>
            <person name="Ma X.C."/>
            <person name="Xu H.J."/>
            <person name="Tang M.J."/>
            <person name="Xiao Q."/>
            <person name="Hong J."/>
            <person name="Zhang C.X."/>
        </authorList>
    </citation>
    <scope>NUCLEOTIDE SEQUENCE [LARGE SCALE GENOMIC DNA]</scope>
    <source>
        <strain evidence="1 4">A1</strain>
    </source>
</reference>
<dbReference type="Proteomes" id="UP000214344">
    <property type="component" value="Segment"/>
</dbReference>
<dbReference type="InterPro" id="IPR008415">
    <property type="entry name" value="Baculo_LEF-3"/>
</dbReference>
<name>A0EYV9_9ABAC</name>
<dbReference type="GO" id="GO:0003677">
    <property type="term" value="F:DNA binding"/>
    <property type="evidence" value="ECO:0007669"/>
    <property type="project" value="InterPro"/>
</dbReference>
<sequence length="436" mass="49631">MSTNYETENDYVDDNDNAAPIDNKVLYKRKLFNETSKKMKKMKLNVNEESTNDYNLEDTSTTKCDGEDAKVNDDCIVSPVKHVKNKKRQSSSSVASTASNENEKRVLKSVVGELIAKNSMSISNETFYLFKFLINNNGKEYYGDANQFYNLKINSVYETTLVVENGKICIGPCVECKNKDSAIVVEHYLSDKNFDSNDTVSLYARLKYGFKIIDNADAYKCVFHILMGDDENSCSVKEIECTSDLKKLCAVIKNCDVGNAHDFLQFVAENKDKVLRLQRVKCNQTNAGLKSFTISHITQIEYDNKVDKTLCDIDEDDIVENVSRVNKIIYENYLQEVSSEFVAGNNNNDRLNMQLQMQNSTDKIKAVLFTNSYGNVKNKNNKNLQRIDVDVNQLTDLIQMNIITAQMHLVHDVDKNNYTVLGVTKYDVNNELYTGM</sequence>
<dbReference type="OrthoDB" id="5804at10239"/>
<dbReference type="KEGG" id="vg:5176447"/>
<protein>
    <submittedName>
        <fullName evidence="1">Late expression factor 3</fullName>
    </submittedName>
</protein>
<dbReference type="EMBL" id="MZ394738">
    <property type="protein sequence ID" value="QWV59675.1"/>
    <property type="molecule type" value="Genomic_DNA"/>
</dbReference>
<reference evidence="2" key="4">
    <citation type="submission" date="2013-04" db="EMBL/GenBank/DDBJ databases">
        <authorList>
            <person name="Chen J."/>
            <person name="Hu Y."/>
            <person name="Yin Y."/>
            <person name="Wang B."/>
            <person name="Zhu Y."/>
        </authorList>
    </citation>
    <scope>NUCLEOTIDE SEQUENCE</scope>
    <source>
        <strain evidence="2">Unioasis 1</strain>
    </source>
</reference>
<proteinExistence type="predicted"/>
<evidence type="ECO:0000313" key="1">
    <source>
        <dbReference type="EMBL" id="ABI35739.1"/>
    </source>
</evidence>
<keyword evidence="4" id="KW-1185">Reference proteome</keyword>
<reference evidence="1" key="2">
    <citation type="submission" date="2006-07" db="EMBL/GenBank/DDBJ databases">
        <authorList>
            <person name="Zhang C.-X."/>
            <person name="Yang Z.-N."/>
            <person name="Ma X.-C."/>
            <person name="Xiao Q."/>
        </authorList>
    </citation>
    <scope>NUCLEOTIDE SEQUENCE</scope>
    <source>
        <strain evidence="1">A1</strain>
    </source>
</reference>
<accession>A0EYV9</accession>
<evidence type="ECO:0000313" key="3">
    <source>
        <dbReference type="EMBL" id="QWV59675.1"/>
    </source>
</evidence>
<dbReference type="GO" id="GO:0006355">
    <property type="term" value="P:regulation of DNA-templated transcription"/>
    <property type="evidence" value="ECO:0007669"/>
    <property type="project" value="InterPro"/>
</dbReference>
<dbReference type="Pfam" id="PF05847">
    <property type="entry name" value="Baculo_LEF-3"/>
    <property type="match status" value="1"/>
</dbReference>
<dbReference type="EMBL" id="KC960018">
    <property type="protein sequence ID" value="AGS47911.1"/>
    <property type="molecule type" value="Genomic_DNA"/>
</dbReference>